<evidence type="ECO:0000256" key="1">
    <source>
        <dbReference type="ARBA" id="ARBA00004613"/>
    </source>
</evidence>
<accession>G4ZKT1</accession>
<comment type="subcellular location">
    <subcellularLocation>
        <location evidence="1">Secreted</location>
    </subcellularLocation>
</comment>
<evidence type="ECO:0000256" key="3">
    <source>
        <dbReference type="ARBA" id="ARBA00022525"/>
    </source>
</evidence>
<evidence type="ECO:0000256" key="2">
    <source>
        <dbReference type="ARBA" id="ARBA00009520"/>
    </source>
</evidence>
<feature type="non-terminal residue" evidence="5">
    <location>
        <position position="1"/>
    </location>
</feature>
<evidence type="ECO:0000256" key="4">
    <source>
        <dbReference type="ARBA" id="ARBA00023026"/>
    </source>
</evidence>
<evidence type="ECO:0000313" key="6">
    <source>
        <dbReference type="Proteomes" id="UP000002640"/>
    </source>
</evidence>
<dbReference type="GO" id="GO:0005576">
    <property type="term" value="C:extracellular region"/>
    <property type="evidence" value="ECO:0007669"/>
    <property type="project" value="UniProtKB-SubCell"/>
</dbReference>
<dbReference type="Proteomes" id="UP000002640">
    <property type="component" value="Unassembled WGS sequence"/>
</dbReference>
<name>G4ZKT1_PHYSP</name>
<dbReference type="GeneID" id="20658995"/>
<comment type="similarity">
    <text evidence="2">Belongs to the Necrosis inducing protein (NPP1) family.</text>
</comment>
<gene>
    <name evidence="5" type="ORF">PHYSODRAFT_509491</name>
</gene>
<dbReference type="SMR" id="G4ZKT1"/>
<protein>
    <submittedName>
        <fullName evidence="5">Uncharacterized protein</fullName>
    </submittedName>
</protein>
<organism evidence="5 6">
    <name type="scientific">Phytophthora sojae (strain P6497)</name>
    <name type="common">Soybean stem and root rot agent</name>
    <name type="synonym">Phytophthora megasperma f. sp. glycines</name>
    <dbReference type="NCBI Taxonomy" id="1094619"/>
    <lineage>
        <taxon>Eukaryota</taxon>
        <taxon>Sar</taxon>
        <taxon>Stramenopiles</taxon>
        <taxon>Oomycota</taxon>
        <taxon>Peronosporomycetes</taxon>
        <taxon>Peronosporales</taxon>
        <taxon>Peronosporaceae</taxon>
        <taxon>Phytophthora</taxon>
    </lineage>
</organism>
<dbReference type="EMBL" id="JH159155">
    <property type="protein sequence ID" value="EGZ14527.1"/>
    <property type="molecule type" value="Genomic_DNA"/>
</dbReference>
<dbReference type="InParanoid" id="G4ZKT1"/>
<reference evidence="5 6" key="1">
    <citation type="journal article" date="2006" name="Science">
        <title>Phytophthora genome sequences uncover evolutionary origins and mechanisms of pathogenesis.</title>
        <authorList>
            <person name="Tyler B.M."/>
            <person name="Tripathy S."/>
            <person name="Zhang X."/>
            <person name="Dehal P."/>
            <person name="Jiang R.H."/>
            <person name="Aerts A."/>
            <person name="Arredondo F.D."/>
            <person name="Baxter L."/>
            <person name="Bensasson D."/>
            <person name="Beynon J.L."/>
            <person name="Chapman J."/>
            <person name="Damasceno C.M."/>
            <person name="Dorrance A.E."/>
            <person name="Dou D."/>
            <person name="Dickerman A.W."/>
            <person name="Dubchak I.L."/>
            <person name="Garbelotto M."/>
            <person name="Gijzen M."/>
            <person name="Gordon S.G."/>
            <person name="Govers F."/>
            <person name="Grunwald N.J."/>
            <person name="Huang W."/>
            <person name="Ivors K.L."/>
            <person name="Jones R.W."/>
            <person name="Kamoun S."/>
            <person name="Krampis K."/>
            <person name="Lamour K.H."/>
            <person name="Lee M.K."/>
            <person name="McDonald W.H."/>
            <person name="Medina M."/>
            <person name="Meijer H.J."/>
            <person name="Nordberg E.K."/>
            <person name="Maclean D.J."/>
            <person name="Ospina-Giraldo M.D."/>
            <person name="Morris P.F."/>
            <person name="Phuntumart V."/>
            <person name="Putnam N.H."/>
            <person name="Rash S."/>
            <person name="Rose J.K."/>
            <person name="Sakihama Y."/>
            <person name="Salamov A.A."/>
            <person name="Savidor A."/>
            <person name="Scheuring C.F."/>
            <person name="Smith B.M."/>
            <person name="Sobral B.W."/>
            <person name="Terry A."/>
            <person name="Torto-Alalibo T.A."/>
            <person name="Win J."/>
            <person name="Xu Z."/>
            <person name="Zhang H."/>
            <person name="Grigoriev I.V."/>
            <person name="Rokhsar D.S."/>
            <person name="Boore J.L."/>
        </authorList>
    </citation>
    <scope>NUCLEOTIDE SEQUENCE [LARGE SCALE GENOMIC DNA]</scope>
    <source>
        <strain evidence="5 6">P6497</strain>
    </source>
</reference>
<keyword evidence="4" id="KW-0843">Virulence</keyword>
<dbReference type="PANTHER" id="PTHR33657">
    <property type="entry name" value="DOMAIN PROTEIN, PUTATIVE (AFU_ORTHOLOGUE AFUA_5G00600)-RELATED"/>
    <property type="match status" value="1"/>
</dbReference>
<keyword evidence="3" id="KW-0964">Secreted</keyword>
<keyword evidence="6" id="KW-1185">Reference proteome</keyword>
<dbReference type="PANTHER" id="PTHR33657:SF8">
    <property type="entry name" value="DOMAIN PROTEIN, PUTATIVE (AFU_ORTHOLOGUE AFUA_5G00600)-RELATED"/>
    <property type="match status" value="1"/>
</dbReference>
<dbReference type="RefSeq" id="XP_009528276.1">
    <property type="nucleotide sequence ID" value="XM_009529981.1"/>
</dbReference>
<dbReference type="KEGG" id="psoj:PHYSODRAFT_509491"/>
<evidence type="ECO:0000313" key="5">
    <source>
        <dbReference type="EMBL" id="EGZ14527.1"/>
    </source>
</evidence>
<dbReference type="Pfam" id="PF05630">
    <property type="entry name" value="NPP1"/>
    <property type="match status" value="1"/>
</dbReference>
<dbReference type="InterPro" id="IPR008701">
    <property type="entry name" value="NPP1"/>
</dbReference>
<dbReference type="AlphaFoldDB" id="G4ZKT1"/>
<proteinExistence type="inferred from homology"/>
<sequence>YLDGNSGKVEYYHNFIFAATALQLTGDKGEYQDLITWEQLSDAARNALIEKDWGTTLFDLIGAKMPLKDQNFNKTLKAAFPF</sequence>